<dbReference type="EMBL" id="REGN01003695">
    <property type="protein sequence ID" value="RNA21322.1"/>
    <property type="molecule type" value="Genomic_DNA"/>
</dbReference>
<keyword evidence="1" id="KW-0175">Coiled coil</keyword>
<organism evidence="2 3">
    <name type="scientific">Brachionus plicatilis</name>
    <name type="common">Marine rotifer</name>
    <name type="synonym">Brachionus muelleri</name>
    <dbReference type="NCBI Taxonomy" id="10195"/>
    <lineage>
        <taxon>Eukaryota</taxon>
        <taxon>Metazoa</taxon>
        <taxon>Spiralia</taxon>
        <taxon>Gnathifera</taxon>
        <taxon>Rotifera</taxon>
        <taxon>Eurotatoria</taxon>
        <taxon>Monogononta</taxon>
        <taxon>Pseudotrocha</taxon>
        <taxon>Ploima</taxon>
        <taxon>Brachionidae</taxon>
        <taxon>Brachionus</taxon>
    </lineage>
</organism>
<feature type="coiled-coil region" evidence="1">
    <location>
        <begin position="281"/>
        <end position="322"/>
    </location>
</feature>
<evidence type="ECO:0000313" key="2">
    <source>
        <dbReference type="EMBL" id="RNA21322.1"/>
    </source>
</evidence>
<keyword evidence="3" id="KW-1185">Reference proteome</keyword>
<gene>
    <name evidence="2" type="ORF">BpHYR1_028633</name>
</gene>
<evidence type="ECO:0000313" key="3">
    <source>
        <dbReference type="Proteomes" id="UP000276133"/>
    </source>
</evidence>
<sequence length="372" mass="42736">MTSDLSEIDSIVLKAPNDLSSSESESEKSKLFSILKSFFAIFDPECKGAIDINELDVLGASNSEILNDVLNYIRLNRSSKILKTVNPNLRNPGQRHSLYIEKKPLSSKFLVTYEEIVNAAEVVLDRRKQTKILQSRTSGTTLSQAFESHTNSTSQSNANSLDLNSLIDKENYLLKQGLDSIDCIRKWLTNQLIDNKVKQTNLSKLKYQNLYSIDKLLIDLKQLSDLNLYLNDFLFRKKISMEKSVKKEDEFCLPDPPSYQDYLEQFGFQNSKQELDLDKFLKEKQEKIESLQKEKSNLIRKLFEIKAESENLNKNMSKLNGRNFSRQNSLVSLAKETQNVGEKNFADFMPSYYQNGAKNLNNTMTISKPRFL</sequence>
<comment type="caution">
    <text evidence="2">The sequence shown here is derived from an EMBL/GenBank/DDBJ whole genome shotgun (WGS) entry which is preliminary data.</text>
</comment>
<dbReference type="OrthoDB" id="10035013at2759"/>
<dbReference type="Proteomes" id="UP000276133">
    <property type="component" value="Unassembled WGS sequence"/>
</dbReference>
<dbReference type="AlphaFoldDB" id="A0A3M7RCK8"/>
<reference evidence="2 3" key="1">
    <citation type="journal article" date="2018" name="Sci. Rep.">
        <title>Genomic signatures of local adaptation to the degree of environmental predictability in rotifers.</title>
        <authorList>
            <person name="Franch-Gras L."/>
            <person name="Hahn C."/>
            <person name="Garcia-Roger E.M."/>
            <person name="Carmona M.J."/>
            <person name="Serra M."/>
            <person name="Gomez A."/>
        </authorList>
    </citation>
    <scope>NUCLEOTIDE SEQUENCE [LARGE SCALE GENOMIC DNA]</scope>
    <source>
        <strain evidence="2">HYR1</strain>
    </source>
</reference>
<evidence type="ECO:0000256" key="1">
    <source>
        <dbReference type="SAM" id="Coils"/>
    </source>
</evidence>
<proteinExistence type="predicted"/>
<accession>A0A3M7RCK8</accession>
<protein>
    <submittedName>
        <fullName evidence="2">Uncharacterized protein</fullName>
    </submittedName>
</protein>
<name>A0A3M7RCK8_BRAPC</name>